<evidence type="ECO:0000256" key="1">
    <source>
        <dbReference type="SAM" id="MobiDB-lite"/>
    </source>
</evidence>
<gene>
    <name evidence="2" type="ORF">N0V83_006808</name>
</gene>
<organism evidence="2 3">
    <name type="scientific">Neocucurbitaria cava</name>
    <dbReference type="NCBI Taxonomy" id="798079"/>
    <lineage>
        <taxon>Eukaryota</taxon>
        <taxon>Fungi</taxon>
        <taxon>Dikarya</taxon>
        <taxon>Ascomycota</taxon>
        <taxon>Pezizomycotina</taxon>
        <taxon>Dothideomycetes</taxon>
        <taxon>Pleosporomycetidae</taxon>
        <taxon>Pleosporales</taxon>
        <taxon>Pleosporineae</taxon>
        <taxon>Cucurbitariaceae</taxon>
        <taxon>Neocucurbitaria</taxon>
    </lineage>
</organism>
<dbReference type="EMBL" id="JAPEUY010000011">
    <property type="protein sequence ID" value="KAJ4368451.1"/>
    <property type="molecule type" value="Genomic_DNA"/>
</dbReference>
<accession>A0A9W8Y5R7</accession>
<keyword evidence="3" id="KW-1185">Reference proteome</keyword>
<proteinExistence type="predicted"/>
<feature type="region of interest" description="Disordered" evidence="1">
    <location>
        <begin position="301"/>
        <end position="330"/>
    </location>
</feature>
<dbReference type="Proteomes" id="UP001140560">
    <property type="component" value="Unassembled WGS sequence"/>
</dbReference>
<reference evidence="2" key="1">
    <citation type="submission" date="2022-10" db="EMBL/GenBank/DDBJ databases">
        <title>Tapping the CABI collections for fungal endophytes: first genome assemblies for Collariella, Neodidymelliopsis, Ascochyta clinopodiicola, Didymella pomorum, Didymosphaeria variabile, Neocosmospora piperis and Neocucurbitaria cava.</title>
        <authorList>
            <person name="Hill R."/>
        </authorList>
    </citation>
    <scope>NUCLEOTIDE SEQUENCE</scope>
    <source>
        <strain evidence="2">IMI 356814</strain>
    </source>
</reference>
<feature type="compositionally biased region" description="Low complexity" evidence="1">
    <location>
        <begin position="301"/>
        <end position="325"/>
    </location>
</feature>
<name>A0A9W8Y5R7_9PLEO</name>
<comment type="caution">
    <text evidence="2">The sequence shown here is derived from an EMBL/GenBank/DDBJ whole genome shotgun (WGS) entry which is preliminary data.</text>
</comment>
<dbReference type="AlphaFoldDB" id="A0A9W8Y5R7"/>
<feature type="region of interest" description="Disordered" evidence="1">
    <location>
        <begin position="347"/>
        <end position="379"/>
    </location>
</feature>
<evidence type="ECO:0000313" key="2">
    <source>
        <dbReference type="EMBL" id="KAJ4368451.1"/>
    </source>
</evidence>
<feature type="region of interest" description="Disordered" evidence="1">
    <location>
        <begin position="472"/>
        <end position="491"/>
    </location>
</feature>
<feature type="region of interest" description="Disordered" evidence="1">
    <location>
        <begin position="639"/>
        <end position="664"/>
    </location>
</feature>
<evidence type="ECO:0000313" key="3">
    <source>
        <dbReference type="Proteomes" id="UP001140560"/>
    </source>
</evidence>
<sequence>MNRGPGIQTMAHRRSKPSISTPLRGDAHTLFALNRTAKHDIQGFISGQYNAVHKIGGHELTNPTGTKFVFYLRLDDGGEVVALGSDTKAALEEYVNGEFELELGVAVPCFGLIRPATTSKLVEDYSADFVDGDGDKALSTVDEVEEDCDTSDVPPATVSTKGVARLADDSDAGRKARLMRSHGTLSLAQVIARADPSGFPFAGGDEADSESASEYGDDGDLEDITRTIEKHFVYQNESNSCTTTALSRDTTIDIAYPRSSAITSDHKSLLKRHDNTVSLARLISAAKDATATDFLNSDYHSGTSLSPSPSPLSSPTSTSSASSSPSPQPRVSYTFATKPCLDSHFPGHTSCHGHEQGSSAGGGGRSAEDAIPSSPLPILTFGRSGDEVEDHLMSSSTFDEDVDGVDKELNASGFYGESEADLAYDAGDRVLDENIIQVSSSPFDETAHEYRATEVDITARIEFFINNNALRRRHDDNDDNDDTDSATQSIHTSTFSDCSSIITPKSSNESVRLAYPRLIDALDLEIANHAMVAVDNKHQRGVSLPVVCAKWTEVDTRDEQEEPQDVAEPGCQLLLSVVVEDHANDPLSSSALVIYHQPGSTASRVEEQPLLSEMEDAAAVAANEQEYARVPSEVALDSGSREEEGWAGKMKSRLKKVPQTAQRTGRRCARSTKKLARTVRYFVPAAVAACKLF</sequence>
<protein>
    <submittedName>
        <fullName evidence="2">Uncharacterized protein</fullName>
    </submittedName>
</protein>
<dbReference type="OrthoDB" id="3692081at2759"/>